<dbReference type="GeneID" id="30156887"/>
<organism evidence="3 4">
    <name type="scientific">Cryptococcus amylolentus CBS 6039</name>
    <dbReference type="NCBI Taxonomy" id="1295533"/>
    <lineage>
        <taxon>Eukaryota</taxon>
        <taxon>Fungi</taxon>
        <taxon>Dikarya</taxon>
        <taxon>Basidiomycota</taxon>
        <taxon>Agaricomycotina</taxon>
        <taxon>Tremellomycetes</taxon>
        <taxon>Tremellales</taxon>
        <taxon>Cryptococcaceae</taxon>
        <taxon>Cryptococcus</taxon>
    </lineage>
</organism>
<dbReference type="Gene3D" id="1.10.1040.10">
    <property type="entry name" value="N-(1-d-carboxylethyl)-l-norvaline Dehydrogenase, domain 2"/>
    <property type="match status" value="1"/>
</dbReference>
<dbReference type="AlphaFoldDB" id="A0A1E3HL27"/>
<dbReference type="InterPro" id="IPR051402">
    <property type="entry name" value="KPR-Related"/>
</dbReference>
<evidence type="ECO:0000313" key="3">
    <source>
        <dbReference type="EMBL" id="ODN77034.1"/>
    </source>
</evidence>
<dbReference type="EMBL" id="AWGJ01000008">
    <property type="protein sequence ID" value="ODN77034.1"/>
    <property type="molecule type" value="Genomic_DNA"/>
</dbReference>
<reference evidence="3 4" key="1">
    <citation type="submission" date="2016-06" db="EMBL/GenBank/DDBJ databases">
        <title>Evolution of pathogenesis and genome organization in the Tremellales.</title>
        <authorList>
            <person name="Cuomo C."/>
            <person name="Litvintseva A."/>
            <person name="Heitman J."/>
            <person name="Chen Y."/>
            <person name="Sun S."/>
            <person name="Springer D."/>
            <person name="Dromer F."/>
            <person name="Young S."/>
            <person name="Zeng Q."/>
            <person name="Chapman S."/>
            <person name="Gujja S."/>
            <person name="Saif S."/>
            <person name="Birren B."/>
        </authorList>
    </citation>
    <scope>NUCLEOTIDE SEQUENCE [LARGE SCALE GENOMIC DNA]</scope>
    <source>
        <strain evidence="3 4">CBS 6039</strain>
    </source>
</reference>
<evidence type="ECO:0000259" key="2">
    <source>
        <dbReference type="Pfam" id="PF08546"/>
    </source>
</evidence>
<feature type="domain" description="Ketopantoate reductase C-terminal" evidence="2">
    <location>
        <begin position="196"/>
        <end position="336"/>
    </location>
</feature>
<accession>A0A1E3HL27</accession>
<sequence>MSSKPNVLLFGLGGIGGIYASILQLSQRCNVHVVARSNYQKVKENGFTIVSPKFGNHTGMKFAGVWKSTDEAAASGAEFSYILCANKALLDASPSLSDHLRPILNPSTSVVLLQNGVGAEAPLHESFPDNTIISAVVWTGGKTLPDNSGVEQFNREGLTIGVDYRKGGDKAEEDEKLKTLVDWLAAGKGDCTVTEDIQSERWVKVIWNCCWQVPPLLSHMSSHLCRNSLTAATLLKTGPFFASSDLALPLCYSIMSEVAAVAKAKGLTVPEGKVEELIKTCTDVEYPGLPSSMMADVKAGRPSEVEVILGVPVREGIRLGVTVPTITTLYTLIKAIDYRNQDSDAAGA</sequence>
<keyword evidence="4" id="KW-1185">Reference proteome</keyword>
<dbReference type="SUPFAM" id="SSF48179">
    <property type="entry name" value="6-phosphogluconate dehydrogenase C-terminal domain-like"/>
    <property type="match status" value="1"/>
</dbReference>
<dbReference type="InterPro" id="IPR013752">
    <property type="entry name" value="KPA_reductase"/>
</dbReference>
<comment type="caution">
    <text evidence="3">The sequence shown here is derived from an EMBL/GenBank/DDBJ whole genome shotgun (WGS) entry which is preliminary data.</text>
</comment>
<dbReference type="InterPro" id="IPR013332">
    <property type="entry name" value="KPR_N"/>
</dbReference>
<dbReference type="Pfam" id="PF08546">
    <property type="entry name" value="ApbA_C"/>
    <property type="match status" value="1"/>
</dbReference>
<evidence type="ECO:0000313" key="4">
    <source>
        <dbReference type="Proteomes" id="UP000094065"/>
    </source>
</evidence>
<dbReference type="PANTHER" id="PTHR21708:SF30">
    <property type="entry name" value="2-DEHYDROPANTOATE 2-REDUCTASE-RELATED"/>
    <property type="match status" value="1"/>
</dbReference>
<dbReference type="PANTHER" id="PTHR21708">
    <property type="entry name" value="PROBABLE 2-DEHYDROPANTOATE 2-REDUCTASE"/>
    <property type="match status" value="1"/>
</dbReference>
<gene>
    <name evidence="3" type="ORF">L202_05578</name>
</gene>
<dbReference type="Proteomes" id="UP000094065">
    <property type="component" value="Unassembled WGS sequence"/>
</dbReference>
<dbReference type="RefSeq" id="XP_018992408.1">
    <property type="nucleotide sequence ID" value="XM_019139917.1"/>
</dbReference>
<dbReference type="FunFam" id="1.10.1040.10:FF:000017">
    <property type="entry name" value="2-dehydropantoate 2-reductase"/>
    <property type="match status" value="1"/>
</dbReference>
<dbReference type="STRING" id="1295533.A0A1E3HL27"/>
<protein>
    <recommendedName>
        <fullName evidence="5">2-dehydropantoate 2-reductase</fullName>
    </recommendedName>
</protein>
<proteinExistence type="predicted"/>
<dbReference type="OrthoDB" id="3609at2759"/>
<evidence type="ECO:0008006" key="5">
    <source>
        <dbReference type="Google" id="ProtNLM"/>
    </source>
</evidence>
<dbReference type="Pfam" id="PF02558">
    <property type="entry name" value="ApbA"/>
    <property type="match status" value="1"/>
</dbReference>
<feature type="domain" description="Ketopantoate reductase N-terminal" evidence="1">
    <location>
        <begin position="8"/>
        <end position="147"/>
    </location>
</feature>
<dbReference type="InterPro" id="IPR008927">
    <property type="entry name" value="6-PGluconate_DH-like_C_sf"/>
</dbReference>
<dbReference type="InterPro" id="IPR013328">
    <property type="entry name" value="6PGD_dom2"/>
</dbReference>
<dbReference type="Gene3D" id="3.40.50.720">
    <property type="entry name" value="NAD(P)-binding Rossmann-like Domain"/>
    <property type="match status" value="1"/>
</dbReference>
<dbReference type="GO" id="GO:0005737">
    <property type="term" value="C:cytoplasm"/>
    <property type="evidence" value="ECO:0007669"/>
    <property type="project" value="TreeGrafter"/>
</dbReference>
<name>A0A1E3HL27_9TREE</name>
<evidence type="ECO:0000259" key="1">
    <source>
        <dbReference type="Pfam" id="PF02558"/>
    </source>
</evidence>